<feature type="transmembrane region" description="Helical" evidence="2">
    <location>
        <begin position="73"/>
        <end position="91"/>
    </location>
</feature>
<keyword evidence="2" id="KW-0472">Membrane</keyword>
<name>A0A4Q7P0Q3_9FLAO</name>
<reference evidence="3 4" key="1">
    <citation type="submission" date="2019-02" db="EMBL/GenBank/DDBJ databases">
        <title>Genomic Encyclopedia of Type Strains, Phase IV (KMG-IV): sequencing the most valuable type-strain genomes for metagenomic binning, comparative biology and taxonomic classification.</title>
        <authorList>
            <person name="Goeker M."/>
        </authorList>
    </citation>
    <scope>NUCLEOTIDE SEQUENCE [LARGE SCALE GENOMIC DNA]</scope>
    <source>
        <strain evidence="3 4">DSM 17196</strain>
    </source>
</reference>
<feature type="region of interest" description="Disordered" evidence="1">
    <location>
        <begin position="1"/>
        <end position="40"/>
    </location>
</feature>
<gene>
    <name evidence="3" type="ORF">EV197_1954</name>
</gene>
<proteinExistence type="predicted"/>
<keyword evidence="2" id="KW-1133">Transmembrane helix</keyword>
<feature type="compositionally biased region" description="Basic and acidic residues" evidence="1">
    <location>
        <begin position="28"/>
        <end position="40"/>
    </location>
</feature>
<keyword evidence="4" id="KW-1185">Reference proteome</keyword>
<accession>A0A4Q7P0Q3</accession>
<evidence type="ECO:0000256" key="1">
    <source>
        <dbReference type="SAM" id="MobiDB-lite"/>
    </source>
</evidence>
<dbReference type="Proteomes" id="UP000292262">
    <property type="component" value="Unassembled WGS sequence"/>
</dbReference>
<dbReference type="AlphaFoldDB" id="A0A4Q7P0Q3"/>
<organism evidence="3 4">
    <name type="scientific">Aquimarina brevivitae</name>
    <dbReference type="NCBI Taxonomy" id="323412"/>
    <lineage>
        <taxon>Bacteria</taxon>
        <taxon>Pseudomonadati</taxon>
        <taxon>Bacteroidota</taxon>
        <taxon>Flavobacteriia</taxon>
        <taxon>Flavobacteriales</taxon>
        <taxon>Flavobacteriaceae</taxon>
        <taxon>Aquimarina</taxon>
    </lineage>
</organism>
<evidence type="ECO:0000313" key="3">
    <source>
        <dbReference type="EMBL" id="RZS93376.1"/>
    </source>
</evidence>
<comment type="caution">
    <text evidence="3">The sequence shown here is derived from an EMBL/GenBank/DDBJ whole genome shotgun (WGS) entry which is preliminary data.</text>
</comment>
<evidence type="ECO:0000313" key="4">
    <source>
        <dbReference type="Proteomes" id="UP000292262"/>
    </source>
</evidence>
<protein>
    <submittedName>
        <fullName evidence="3">Uncharacterized protein</fullName>
    </submittedName>
</protein>
<dbReference type="EMBL" id="SGXE01000002">
    <property type="protein sequence ID" value="RZS93376.1"/>
    <property type="molecule type" value="Genomic_DNA"/>
</dbReference>
<keyword evidence="2" id="KW-0812">Transmembrane</keyword>
<evidence type="ECO:0000256" key="2">
    <source>
        <dbReference type="SAM" id="Phobius"/>
    </source>
</evidence>
<sequence>MAFGFGPGSDMIKSYQSNRKQLGKKKSLKETSKQYKGMHQEGIRSDDFSEEDIFQFKNAFREKAAKERKQNRLLFITAFLFVFVVFYWVLFT</sequence>